<dbReference type="PIRSF" id="PIRSF026782">
    <property type="entry name" value="CbiD"/>
    <property type="match status" value="1"/>
</dbReference>
<dbReference type="UniPathway" id="UPA00148">
    <property type="reaction ID" value="UER00227"/>
</dbReference>
<dbReference type="PANTHER" id="PTHR35863">
    <property type="entry name" value="COBALT-PRECORRIN-5B C(1)-METHYLTRANSFERASE"/>
    <property type="match status" value="1"/>
</dbReference>
<keyword evidence="7" id="KW-1185">Reference proteome</keyword>
<keyword evidence="2 5" id="KW-0489">Methyltransferase</keyword>
<comment type="function">
    <text evidence="5">Catalyzes the methylation of C-1 in cobalt-precorrin-5B to form cobalt-precorrin-6A.</text>
</comment>
<evidence type="ECO:0000256" key="5">
    <source>
        <dbReference type="HAMAP-Rule" id="MF_00787"/>
    </source>
</evidence>
<protein>
    <recommendedName>
        <fullName evidence="5">Cobalt-precorrin-5B C(1)-methyltransferase</fullName>
        <ecNumber evidence="5">2.1.1.195</ecNumber>
    </recommendedName>
    <alternativeName>
        <fullName evidence="5">Cobalt-precorrin-6A synthase</fullName>
    </alternativeName>
</protein>
<evidence type="ECO:0000313" key="6">
    <source>
        <dbReference type="EMBL" id="EFV01227.1"/>
    </source>
</evidence>
<sequence length="378" mass="40727">MGKFEKYIEKGGKRMRYGYTTGSCATAASKGAATMLLSGERRNAITIDTPKGWQLAIDLYDIEMTAEAVTCSVIKDAGDDPDVTDGMRVFATVRRQTAPGVTFKGGPGVGRVTLSGLSIPVGEPAINPTPRAMMRRELAVVAKDFGYTGGFEVTIAMPEGIELAKRTFNPKLGVVGGLSVIGTSGVVTPMSEESLKASMKLELSVLREKGYENILYVPGNYGEDFAKSLGLDRAPMIKISNFVGFMLEQAERMGVKRILFIGHLGKLIKVAGGIFQTHSAVSDARMEILAANAAWMGADRGCIDRILRCTTTDDAIPIIREAGIGGYFDHIAQRVKARCEAKVYGNVAFEVILFSREYGLLGQTAGARAFKEFFACTK</sequence>
<dbReference type="GO" id="GO:0019251">
    <property type="term" value="P:anaerobic cobalamin biosynthetic process"/>
    <property type="evidence" value="ECO:0007669"/>
    <property type="project" value="UniProtKB-UniRule"/>
</dbReference>
<gene>
    <name evidence="5 6" type="primary">cbiD</name>
    <name evidence="6" type="ORF">HMP0721_1608</name>
</gene>
<dbReference type="PANTHER" id="PTHR35863:SF1">
    <property type="entry name" value="COBALT-PRECORRIN-5B C(1)-METHYLTRANSFERASE"/>
    <property type="match status" value="1"/>
</dbReference>
<dbReference type="GO" id="GO:0043780">
    <property type="term" value="F:cobalt-precorrin-5B C1-methyltransferase activity"/>
    <property type="evidence" value="ECO:0007669"/>
    <property type="project" value="RHEA"/>
</dbReference>
<dbReference type="HAMAP" id="MF_00787">
    <property type="entry name" value="CbiD"/>
    <property type="match status" value="1"/>
</dbReference>
<dbReference type="eggNOG" id="COG1903">
    <property type="taxonomic scope" value="Bacteria"/>
</dbReference>
<accession>E6MI75</accession>
<dbReference type="RefSeq" id="WP_006599030.1">
    <property type="nucleotide sequence ID" value="NZ_GL622359.1"/>
</dbReference>
<organism evidence="6 7">
    <name type="scientific">Pseudoramibacter alactolyticus ATCC 23263</name>
    <dbReference type="NCBI Taxonomy" id="887929"/>
    <lineage>
        <taxon>Bacteria</taxon>
        <taxon>Bacillati</taxon>
        <taxon>Bacillota</taxon>
        <taxon>Clostridia</taxon>
        <taxon>Eubacteriales</taxon>
        <taxon>Eubacteriaceae</taxon>
        <taxon>Pseudoramibacter</taxon>
    </lineage>
</organism>
<dbReference type="SUPFAM" id="SSF111342">
    <property type="entry name" value="CbiD-like"/>
    <property type="match status" value="1"/>
</dbReference>
<dbReference type="EC" id="2.1.1.195" evidence="5"/>
<evidence type="ECO:0000256" key="1">
    <source>
        <dbReference type="ARBA" id="ARBA00022573"/>
    </source>
</evidence>
<evidence type="ECO:0000256" key="3">
    <source>
        <dbReference type="ARBA" id="ARBA00022679"/>
    </source>
</evidence>
<dbReference type="NCBIfam" id="NF000849">
    <property type="entry name" value="PRK00075.1-1"/>
    <property type="match status" value="1"/>
</dbReference>
<evidence type="ECO:0000313" key="7">
    <source>
        <dbReference type="Proteomes" id="UP000004754"/>
    </source>
</evidence>
<name>E6MI75_9FIRM</name>
<dbReference type="Pfam" id="PF01888">
    <property type="entry name" value="CbiD"/>
    <property type="match status" value="1"/>
</dbReference>
<dbReference type="Proteomes" id="UP000004754">
    <property type="component" value="Unassembled WGS sequence"/>
</dbReference>
<dbReference type="EMBL" id="AEQN01000022">
    <property type="protein sequence ID" value="EFV01227.1"/>
    <property type="molecule type" value="Genomic_DNA"/>
</dbReference>
<evidence type="ECO:0000256" key="4">
    <source>
        <dbReference type="ARBA" id="ARBA00022691"/>
    </source>
</evidence>
<keyword evidence="4 5" id="KW-0949">S-adenosyl-L-methionine</keyword>
<dbReference type="NCBIfam" id="TIGR00312">
    <property type="entry name" value="cbiD"/>
    <property type="match status" value="1"/>
</dbReference>
<proteinExistence type="inferred from homology"/>
<keyword evidence="3 5" id="KW-0808">Transferase</keyword>
<dbReference type="InterPro" id="IPR002748">
    <property type="entry name" value="CbiD"/>
</dbReference>
<dbReference type="HOGENOM" id="CLU_041273_1_0_9"/>
<dbReference type="Gene3D" id="3.30.2110.10">
    <property type="entry name" value="CbiD-like"/>
    <property type="match status" value="1"/>
</dbReference>
<keyword evidence="1 5" id="KW-0169">Cobalamin biosynthesis</keyword>
<dbReference type="InterPro" id="IPR036074">
    <property type="entry name" value="CbiD_sf"/>
</dbReference>
<comment type="catalytic activity">
    <reaction evidence="5">
        <text>Co-precorrin-5B + S-adenosyl-L-methionine = Co-precorrin-6A + S-adenosyl-L-homocysteine</text>
        <dbReference type="Rhea" id="RHEA:26285"/>
        <dbReference type="ChEBI" id="CHEBI:57856"/>
        <dbReference type="ChEBI" id="CHEBI:59789"/>
        <dbReference type="ChEBI" id="CHEBI:60063"/>
        <dbReference type="ChEBI" id="CHEBI:60064"/>
        <dbReference type="EC" id="2.1.1.195"/>
    </reaction>
</comment>
<comment type="pathway">
    <text evidence="5">Cofactor biosynthesis; adenosylcobalamin biosynthesis; cob(II)yrinate a,c-diamide from sirohydrochlorin (anaerobic route): step 6/10.</text>
</comment>
<dbReference type="STRING" id="887929.HMP0721_1608"/>
<dbReference type="GO" id="GO:0032259">
    <property type="term" value="P:methylation"/>
    <property type="evidence" value="ECO:0007669"/>
    <property type="project" value="UniProtKB-KW"/>
</dbReference>
<dbReference type="OrthoDB" id="6439987at2"/>
<dbReference type="AlphaFoldDB" id="E6MI75"/>
<evidence type="ECO:0000256" key="2">
    <source>
        <dbReference type="ARBA" id="ARBA00022603"/>
    </source>
</evidence>
<reference evidence="6 7" key="1">
    <citation type="submission" date="2010-12" db="EMBL/GenBank/DDBJ databases">
        <authorList>
            <person name="Muzny D."/>
            <person name="Qin X."/>
            <person name="Deng J."/>
            <person name="Jiang H."/>
            <person name="Liu Y."/>
            <person name="Qu J."/>
            <person name="Song X.-Z."/>
            <person name="Zhang L."/>
            <person name="Thornton R."/>
            <person name="Coyle M."/>
            <person name="Francisco L."/>
            <person name="Jackson L."/>
            <person name="Javaid M."/>
            <person name="Korchina V."/>
            <person name="Kovar C."/>
            <person name="Mata R."/>
            <person name="Mathew T."/>
            <person name="Ngo R."/>
            <person name="Nguyen L."/>
            <person name="Nguyen N."/>
            <person name="Okwuonu G."/>
            <person name="Ongeri F."/>
            <person name="Pham C."/>
            <person name="Simmons D."/>
            <person name="Wilczek-Boney K."/>
            <person name="Hale W."/>
            <person name="Jakkamsetti A."/>
            <person name="Pham P."/>
            <person name="Ruth R."/>
            <person name="San Lucas F."/>
            <person name="Warren J."/>
            <person name="Zhang J."/>
            <person name="Zhao Z."/>
            <person name="Zhou C."/>
            <person name="Zhu D."/>
            <person name="Lee S."/>
            <person name="Bess C."/>
            <person name="Blankenburg K."/>
            <person name="Forbes L."/>
            <person name="Fu Q."/>
            <person name="Gubbala S."/>
            <person name="Hirani K."/>
            <person name="Jayaseelan J.C."/>
            <person name="Lara F."/>
            <person name="Munidasa M."/>
            <person name="Palculict T."/>
            <person name="Patil S."/>
            <person name="Pu L.-L."/>
            <person name="Saada N."/>
            <person name="Tang L."/>
            <person name="Weissenberger G."/>
            <person name="Zhu Y."/>
            <person name="Hemphill L."/>
            <person name="Shang Y."/>
            <person name="Youmans B."/>
            <person name="Ayvaz T."/>
            <person name="Ross M."/>
            <person name="Santibanez J."/>
            <person name="Aqrawi P."/>
            <person name="Gross S."/>
            <person name="Joshi V."/>
            <person name="Fowler G."/>
            <person name="Nazareth L."/>
            <person name="Reid J."/>
            <person name="Worley K."/>
            <person name="Petrosino J."/>
            <person name="Highlander S."/>
            <person name="Gibbs R."/>
        </authorList>
    </citation>
    <scope>NUCLEOTIDE SEQUENCE [LARGE SCALE GENOMIC DNA]</scope>
    <source>
        <strain evidence="6 7">ATCC 23263</strain>
    </source>
</reference>
<comment type="similarity">
    <text evidence="5">Belongs to the CbiD family.</text>
</comment>
<comment type="caution">
    <text evidence="6">The sequence shown here is derived from an EMBL/GenBank/DDBJ whole genome shotgun (WGS) entry which is preliminary data.</text>
</comment>